<dbReference type="Gene3D" id="1.10.357.10">
    <property type="entry name" value="Tetracycline Repressor, domain 2"/>
    <property type="match status" value="1"/>
</dbReference>
<feature type="DNA-binding region" description="H-T-H motif" evidence="2">
    <location>
        <begin position="29"/>
        <end position="48"/>
    </location>
</feature>
<protein>
    <submittedName>
        <fullName evidence="4">TetR/AcrR family transcriptional regulator</fullName>
    </submittedName>
</protein>
<reference evidence="4 5" key="1">
    <citation type="submission" date="2018-09" db="EMBL/GenBank/DDBJ databases">
        <title>Murine metabolic-syndrome-specific gut microbial biobank.</title>
        <authorList>
            <person name="Liu C."/>
        </authorList>
    </citation>
    <scope>NUCLEOTIDE SEQUENCE [LARGE SCALE GENOMIC DNA]</scope>
    <source>
        <strain evidence="4 5">0.1xD8-82</strain>
    </source>
</reference>
<dbReference type="RefSeq" id="WP_120471459.1">
    <property type="nucleotide sequence ID" value="NZ_RAYQ01000019.1"/>
</dbReference>
<evidence type="ECO:0000313" key="5">
    <source>
        <dbReference type="Proteomes" id="UP000280696"/>
    </source>
</evidence>
<dbReference type="GO" id="GO:0003700">
    <property type="term" value="F:DNA-binding transcription factor activity"/>
    <property type="evidence" value="ECO:0007669"/>
    <property type="project" value="TreeGrafter"/>
</dbReference>
<keyword evidence="5" id="KW-1185">Reference proteome</keyword>
<dbReference type="Proteomes" id="UP000280696">
    <property type="component" value="Unassembled WGS sequence"/>
</dbReference>
<evidence type="ECO:0000313" key="4">
    <source>
        <dbReference type="EMBL" id="RKI89810.1"/>
    </source>
</evidence>
<dbReference type="InterPro" id="IPR001647">
    <property type="entry name" value="HTH_TetR"/>
</dbReference>
<dbReference type="InterPro" id="IPR050109">
    <property type="entry name" value="HTH-type_TetR-like_transc_reg"/>
</dbReference>
<keyword evidence="1 2" id="KW-0238">DNA-binding</keyword>
<dbReference type="OrthoDB" id="494991at2"/>
<dbReference type="EMBL" id="RAYQ01000019">
    <property type="protein sequence ID" value="RKI89810.1"/>
    <property type="molecule type" value="Genomic_DNA"/>
</dbReference>
<dbReference type="Pfam" id="PF00440">
    <property type="entry name" value="TetR_N"/>
    <property type="match status" value="1"/>
</dbReference>
<comment type="caution">
    <text evidence="4">The sequence shown here is derived from an EMBL/GenBank/DDBJ whole genome shotgun (WGS) entry which is preliminary data.</text>
</comment>
<name>A0A3A9ADU6_9FIRM</name>
<evidence type="ECO:0000256" key="1">
    <source>
        <dbReference type="ARBA" id="ARBA00023125"/>
    </source>
</evidence>
<dbReference type="GO" id="GO:0000976">
    <property type="term" value="F:transcription cis-regulatory region binding"/>
    <property type="evidence" value="ECO:0007669"/>
    <property type="project" value="TreeGrafter"/>
</dbReference>
<sequence>MAKQIEGVYERILECAKKEFLEKGYTDASLRTIAAEAETSTNSIYVRFKDKEGLFAAIVEPVSEEFMSRCLDVQETFHSFDSDVQRREVGKYSSDAMLGMVDYIYDHFDEFRLLLDASHGTKFCNFVNGLVSMEEEYTWKWLEATGSRLEPVGGLTADFYHMMVTAYFEGIFEVVRHGMDREDAKKYVAMMGKYHHGGFLAIVGEETAEIK</sequence>
<dbReference type="PANTHER" id="PTHR30055:SF223">
    <property type="entry name" value="HTH-TYPE TRANSCRIPTIONAL REGULATOR UIDR"/>
    <property type="match status" value="1"/>
</dbReference>
<gene>
    <name evidence="4" type="ORF">D7V94_16685</name>
</gene>
<dbReference type="InterPro" id="IPR009057">
    <property type="entry name" value="Homeodomain-like_sf"/>
</dbReference>
<dbReference type="AlphaFoldDB" id="A0A3A9ADU6"/>
<accession>A0A3A9ADU6</accession>
<organism evidence="4 5">
    <name type="scientific">Parablautia intestinalis</name>
    <dbReference type="NCBI Taxonomy" id="2320100"/>
    <lineage>
        <taxon>Bacteria</taxon>
        <taxon>Bacillati</taxon>
        <taxon>Bacillota</taxon>
        <taxon>Clostridia</taxon>
        <taxon>Lachnospirales</taxon>
        <taxon>Lachnospiraceae</taxon>
        <taxon>Parablautia</taxon>
    </lineage>
</organism>
<dbReference type="SUPFAM" id="SSF46689">
    <property type="entry name" value="Homeodomain-like"/>
    <property type="match status" value="1"/>
</dbReference>
<proteinExistence type="predicted"/>
<dbReference type="PRINTS" id="PR00455">
    <property type="entry name" value="HTHTETR"/>
</dbReference>
<dbReference type="PANTHER" id="PTHR30055">
    <property type="entry name" value="HTH-TYPE TRANSCRIPTIONAL REGULATOR RUTR"/>
    <property type="match status" value="1"/>
</dbReference>
<evidence type="ECO:0000259" key="3">
    <source>
        <dbReference type="PROSITE" id="PS50977"/>
    </source>
</evidence>
<dbReference type="PROSITE" id="PS50977">
    <property type="entry name" value="HTH_TETR_2"/>
    <property type="match status" value="1"/>
</dbReference>
<feature type="domain" description="HTH tetR-type" evidence="3">
    <location>
        <begin position="6"/>
        <end position="66"/>
    </location>
</feature>
<evidence type="ECO:0000256" key="2">
    <source>
        <dbReference type="PROSITE-ProRule" id="PRU00335"/>
    </source>
</evidence>